<dbReference type="InParanoid" id="A0A2K1J1S5"/>
<dbReference type="AlphaFoldDB" id="A0A2K1J1S5"/>
<dbReference type="Gramene" id="Pp3c18_20480V3.2">
    <property type="protein sequence ID" value="PAC:32982133.CDS.1"/>
    <property type="gene ID" value="Pp3c18_20480"/>
</dbReference>
<evidence type="ECO:0000313" key="1">
    <source>
        <dbReference type="EMBL" id="PNR35475.1"/>
    </source>
</evidence>
<evidence type="ECO:0000313" key="3">
    <source>
        <dbReference type="Proteomes" id="UP000006727"/>
    </source>
</evidence>
<proteinExistence type="predicted"/>
<accession>A0A2K1J1S5</accession>
<dbReference type="EnsemblPlants" id="Pp3c18_20480V3.1">
    <property type="protein sequence ID" value="PAC:32982132.CDS.1"/>
    <property type="gene ID" value="Pp3c18_20480"/>
</dbReference>
<dbReference type="EnsemblPlants" id="Pp3c18_20480V3.3">
    <property type="protein sequence ID" value="PAC:32982134.CDS.1"/>
    <property type="gene ID" value="Pp3c18_20480"/>
</dbReference>
<organism evidence="1">
    <name type="scientific">Physcomitrium patens</name>
    <name type="common">Spreading-leaved earth moss</name>
    <name type="synonym">Physcomitrella patens</name>
    <dbReference type="NCBI Taxonomy" id="3218"/>
    <lineage>
        <taxon>Eukaryota</taxon>
        <taxon>Viridiplantae</taxon>
        <taxon>Streptophyta</taxon>
        <taxon>Embryophyta</taxon>
        <taxon>Bryophyta</taxon>
        <taxon>Bryophytina</taxon>
        <taxon>Bryopsida</taxon>
        <taxon>Funariidae</taxon>
        <taxon>Funariales</taxon>
        <taxon>Funariaceae</taxon>
        <taxon>Physcomitrium</taxon>
    </lineage>
</organism>
<keyword evidence="3" id="KW-1185">Reference proteome</keyword>
<dbReference type="PaxDb" id="3218-PP1S33_176V6.1"/>
<reference evidence="1 3" key="1">
    <citation type="journal article" date="2008" name="Science">
        <title>The Physcomitrella genome reveals evolutionary insights into the conquest of land by plants.</title>
        <authorList>
            <person name="Rensing S."/>
            <person name="Lang D."/>
            <person name="Zimmer A."/>
            <person name="Terry A."/>
            <person name="Salamov A."/>
            <person name="Shapiro H."/>
            <person name="Nishiyama T."/>
            <person name="Perroud P.-F."/>
            <person name="Lindquist E."/>
            <person name="Kamisugi Y."/>
            <person name="Tanahashi T."/>
            <person name="Sakakibara K."/>
            <person name="Fujita T."/>
            <person name="Oishi K."/>
            <person name="Shin-I T."/>
            <person name="Kuroki Y."/>
            <person name="Toyoda A."/>
            <person name="Suzuki Y."/>
            <person name="Hashimoto A."/>
            <person name="Yamaguchi K."/>
            <person name="Sugano A."/>
            <person name="Kohara Y."/>
            <person name="Fujiyama A."/>
            <person name="Anterola A."/>
            <person name="Aoki S."/>
            <person name="Ashton N."/>
            <person name="Barbazuk W.B."/>
            <person name="Barker E."/>
            <person name="Bennetzen J."/>
            <person name="Bezanilla M."/>
            <person name="Blankenship R."/>
            <person name="Cho S.H."/>
            <person name="Dutcher S."/>
            <person name="Estelle M."/>
            <person name="Fawcett J.A."/>
            <person name="Gundlach H."/>
            <person name="Hanada K."/>
            <person name="Heyl A."/>
            <person name="Hicks K.A."/>
            <person name="Hugh J."/>
            <person name="Lohr M."/>
            <person name="Mayer K."/>
            <person name="Melkozernov A."/>
            <person name="Murata T."/>
            <person name="Nelson D."/>
            <person name="Pils B."/>
            <person name="Prigge M."/>
            <person name="Reiss B."/>
            <person name="Renner T."/>
            <person name="Rombauts S."/>
            <person name="Rushton P."/>
            <person name="Sanderfoot A."/>
            <person name="Schween G."/>
            <person name="Shiu S.-H."/>
            <person name="Stueber K."/>
            <person name="Theodoulou F.L."/>
            <person name="Tu H."/>
            <person name="Van de Peer Y."/>
            <person name="Verrier P.J."/>
            <person name="Waters E."/>
            <person name="Wood A."/>
            <person name="Yang L."/>
            <person name="Cove D."/>
            <person name="Cuming A."/>
            <person name="Hasebe M."/>
            <person name="Lucas S."/>
            <person name="Mishler D.B."/>
            <person name="Reski R."/>
            <person name="Grigoriev I."/>
            <person name="Quatrano R.S."/>
            <person name="Boore J.L."/>
        </authorList>
    </citation>
    <scope>NUCLEOTIDE SEQUENCE [LARGE SCALE GENOMIC DNA]</scope>
    <source>
        <strain evidence="2 3">cv. Gransden 2004</strain>
    </source>
</reference>
<protein>
    <submittedName>
        <fullName evidence="1 2">Uncharacterized protein</fullName>
    </submittedName>
</protein>
<dbReference type="Gramene" id="Pp3c18_20480V3.1">
    <property type="protein sequence ID" value="PAC:32982132.CDS.1"/>
    <property type="gene ID" value="Pp3c18_20480"/>
</dbReference>
<sequence length="94" mass="10274">MRVVPCASRILALRYHVQRLSELDCLATLKLKVALPLFLDLFELSSYFSPPRFCAGKASQGWLGCNVVAVPCGSSGFISYTKVAGLGRTPVVRR</sequence>
<dbReference type="EnsemblPlants" id="Pp3c18_20480V3.2">
    <property type="protein sequence ID" value="PAC:32982133.CDS.1"/>
    <property type="gene ID" value="Pp3c18_20480"/>
</dbReference>
<name>A0A2K1J1S5_PHYPA</name>
<reference evidence="1 3" key="2">
    <citation type="journal article" date="2018" name="Plant J.">
        <title>The Physcomitrella patens chromosome-scale assembly reveals moss genome structure and evolution.</title>
        <authorList>
            <person name="Lang D."/>
            <person name="Ullrich K.K."/>
            <person name="Murat F."/>
            <person name="Fuchs J."/>
            <person name="Jenkins J."/>
            <person name="Haas F.B."/>
            <person name="Piednoel M."/>
            <person name="Gundlach H."/>
            <person name="Van Bel M."/>
            <person name="Meyberg R."/>
            <person name="Vives C."/>
            <person name="Morata J."/>
            <person name="Symeonidi A."/>
            <person name="Hiss M."/>
            <person name="Muchero W."/>
            <person name="Kamisugi Y."/>
            <person name="Saleh O."/>
            <person name="Blanc G."/>
            <person name="Decker E.L."/>
            <person name="van Gessel N."/>
            <person name="Grimwood J."/>
            <person name="Hayes R.D."/>
            <person name="Graham S.W."/>
            <person name="Gunter L.E."/>
            <person name="McDaniel S.F."/>
            <person name="Hoernstein S.N.W."/>
            <person name="Larsson A."/>
            <person name="Li F.W."/>
            <person name="Perroud P.F."/>
            <person name="Phillips J."/>
            <person name="Ranjan P."/>
            <person name="Rokshar D.S."/>
            <person name="Rothfels C.J."/>
            <person name="Schneider L."/>
            <person name="Shu S."/>
            <person name="Stevenson D.W."/>
            <person name="Thummler F."/>
            <person name="Tillich M."/>
            <person name="Villarreal Aguilar J.C."/>
            <person name="Widiez T."/>
            <person name="Wong G.K."/>
            <person name="Wymore A."/>
            <person name="Zhang Y."/>
            <person name="Zimmer A.D."/>
            <person name="Quatrano R.S."/>
            <person name="Mayer K.F.X."/>
            <person name="Goodstein D."/>
            <person name="Casacuberta J.M."/>
            <person name="Vandepoele K."/>
            <person name="Reski R."/>
            <person name="Cuming A.C."/>
            <person name="Tuskan G.A."/>
            <person name="Maumus F."/>
            <person name="Salse J."/>
            <person name="Schmutz J."/>
            <person name="Rensing S.A."/>
        </authorList>
    </citation>
    <scope>NUCLEOTIDE SEQUENCE [LARGE SCALE GENOMIC DNA]</scope>
    <source>
        <strain evidence="2 3">cv. Gransden 2004</strain>
    </source>
</reference>
<dbReference type="Gramene" id="Pp3c18_20480V3.3">
    <property type="protein sequence ID" value="PAC:32982134.CDS.1"/>
    <property type="gene ID" value="Pp3c18_20480"/>
</dbReference>
<evidence type="ECO:0000313" key="2">
    <source>
        <dbReference type="EnsemblPlants" id="PAC:32982132.CDS.1"/>
    </source>
</evidence>
<reference evidence="2" key="3">
    <citation type="submission" date="2020-12" db="UniProtKB">
        <authorList>
            <consortium name="EnsemblPlants"/>
        </authorList>
    </citation>
    <scope>IDENTIFICATION</scope>
</reference>
<gene>
    <name evidence="1" type="ORF">PHYPA_023375</name>
</gene>
<dbReference type="Proteomes" id="UP000006727">
    <property type="component" value="Chromosome 18"/>
</dbReference>
<dbReference type="EMBL" id="ABEU02000018">
    <property type="protein sequence ID" value="PNR35475.1"/>
    <property type="molecule type" value="Genomic_DNA"/>
</dbReference>